<feature type="compositionally biased region" description="Polar residues" evidence="3">
    <location>
        <begin position="914"/>
        <end position="936"/>
    </location>
</feature>
<evidence type="ECO:0000256" key="1">
    <source>
        <dbReference type="ARBA" id="ARBA00022443"/>
    </source>
</evidence>
<feature type="compositionally biased region" description="Basic residues" evidence="3">
    <location>
        <begin position="493"/>
        <end position="504"/>
    </location>
</feature>
<feature type="compositionally biased region" description="Low complexity" evidence="3">
    <location>
        <begin position="893"/>
        <end position="905"/>
    </location>
</feature>
<feature type="compositionally biased region" description="Low complexity" evidence="3">
    <location>
        <begin position="995"/>
        <end position="1004"/>
    </location>
</feature>
<accession>A0A9P4MBX1</accession>
<feature type="compositionally biased region" description="Polar residues" evidence="3">
    <location>
        <begin position="721"/>
        <end position="743"/>
    </location>
</feature>
<feature type="compositionally biased region" description="Polar residues" evidence="3">
    <location>
        <begin position="147"/>
        <end position="157"/>
    </location>
</feature>
<feature type="compositionally biased region" description="Basic and acidic residues" evidence="3">
    <location>
        <begin position="46"/>
        <end position="62"/>
    </location>
</feature>
<feature type="compositionally biased region" description="Polar residues" evidence="3">
    <location>
        <begin position="14"/>
        <end position="23"/>
    </location>
</feature>
<dbReference type="Gene3D" id="2.30.30.40">
    <property type="entry name" value="SH3 Domains"/>
    <property type="match status" value="1"/>
</dbReference>
<feature type="compositionally biased region" description="Acidic residues" evidence="3">
    <location>
        <begin position="111"/>
        <end position="128"/>
    </location>
</feature>
<feature type="compositionally biased region" description="Basic and acidic residues" evidence="3">
    <location>
        <begin position="622"/>
        <end position="632"/>
    </location>
</feature>
<dbReference type="InterPro" id="IPR001452">
    <property type="entry name" value="SH3_domain"/>
</dbReference>
<dbReference type="InterPro" id="IPR053039">
    <property type="entry name" value="Polarity_Bud-Selection_Reg"/>
</dbReference>
<reference evidence="5" key="1">
    <citation type="journal article" date="2020" name="Stud. Mycol.">
        <title>101 Dothideomycetes genomes: a test case for predicting lifestyles and emergence of pathogens.</title>
        <authorList>
            <person name="Haridas S."/>
            <person name="Albert R."/>
            <person name="Binder M."/>
            <person name="Bloem J."/>
            <person name="Labutti K."/>
            <person name="Salamov A."/>
            <person name="Andreopoulos B."/>
            <person name="Baker S."/>
            <person name="Barry K."/>
            <person name="Bills G."/>
            <person name="Bluhm B."/>
            <person name="Cannon C."/>
            <person name="Castanera R."/>
            <person name="Culley D."/>
            <person name="Daum C."/>
            <person name="Ezra D."/>
            <person name="Gonzalez J."/>
            <person name="Henrissat B."/>
            <person name="Kuo A."/>
            <person name="Liang C."/>
            <person name="Lipzen A."/>
            <person name="Lutzoni F."/>
            <person name="Magnuson J."/>
            <person name="Mondo S."/>
            <person name="Nolan M."/>
            <person name="Ohm R."/>
            <person name="Pangilinan J."/>
            <person name="Park H.-J."/>
            <person name="Ramirez L."/>
            <person name="Alfaro M."/>
            <person name="Sun H."/>
            <person name="Tritt A."/>
            <person name="Yoshinaga Y."/>
            <person name="Zwiers L.-H."/>
            <person name="Turgeon B."/>
            <person name="Goodwin S."/>
            <person name="Spatafora J."/>
            <person name="Crous P."/>
            <person name="Grigoriev I."/>
        </authorList>
    </citation>
    <scope>NUCLEOTIDE SEQUENCE</scope>
    <source>
        <strain evidence="5">CBS 133067</strain>
    </source>
</reference>
<feature type="compositionally biased region" description="Low complexity" evidence="3">
    <location>
        <begin position="965"/>
        <end position="983"/>
    </location>
</feature>
<feature type="region of interest" description="Disordered" evidence="3">
    <location>
        <begin position="270"/>
        <end position="299"/>
    </location>
</feature>
<feature type="compositionally biased region" description="Basic and acidic residues" evidence="3">
    <location>
        <begin position="938"/>
        <end position="949"/>
    </location>
</feature>
<organism evidence="5 6">
    <name type="scientific">Rhizodiscina lignyota</name>
    <dbReference type="NCBI Taxonomy" id="1504668"/>
    <lineage>
        <taxon>Eukaryota</taxon>
        <taxon>Fungi</taxon>
        <taxon>Dikarya</taxon>
        <taxon>Ascomycota</taxon>
        <taxon>Pezizomycotina</taxon>
        <taxon>Dothideomycetes</taxon>
        <taxon>Pleosporomycetidae</taxon>
        <taxon>Aulographales</taxon>
        <taxon>Rhizodiscinaceae</taxon>
        <taxon>Rhizodiscina</taxon>
    </lineage>
</organism>
<feature type="region of interest" description="Disordered" evidence="3">
    <location>
        <begin position="487"/>
        <end position="533"/>
    </location>
</feature>
<evidence type="ECO:0000313" key="6">
    <source>
        <dbReference type="Proteomes" id="UP000799772"/>
    </source>
</evidence>
<name>A0A9P4MBX1_9PEZI</name>
<dbReference type="EMBL" id="ML978121">
    <property type="protein sequence ID" value="KAF2104815.1"/>
    <property type="molecule type" value="Genomic_DNA"/>
</dbReference>
<protein>
    <recommendedName>
        <fullName evidence="4">SH3 domain-containing protein</fullName>
    </recommendedName>
</protein>
<keyword evidence="1 2" id="KW-0728">SH3 domain</keyword>
<feature type="compositionally biased region" description="Low complexity" evidence="3">
    <location>
        <begin position="755"/>
        <end position="774"/>
    </location>
</feature>
<feature type="compositionally biased region" description="Basic and acidic residues" evidence="3">
    <location>
        <begin position="821"/>
        <end position="830"/>
    </location>
</feature>
<dbReference type="PANTHER" id="PTHR47775">
    <property type="entry name" value="BUD SITE SELECTION PROTEIN 14"/>
    <property type="match status" value="1"/>
</dbReference>
<dbReference type="OrthoDB" id="196165at2759"/>
<dbReference type="PROSITE" id="PS50002">
    <property type="entry name" value="SH3"/>
    <property type="match status" value="1"/>
</dbReference>
<dbReference type="GO" id="GO:0008104">
    <property type="term" value="P:intracellular protein localization"/>
    <property type="evidence" value="ECO:0007669"/>
    <property type="project" value="TreeGrafter"/>
</dbReference>
<sequence length="1224" mass="134141">MTRPQIIRADTLDLQATSSPTAQDHSRQPTHPSPLGIGPAAPHQAAELHHVQEERASEEEQLRQAWNDSAREEPPSEDEDEVQETASGDESYQQRDEQAVQQNGGQAGQGEDQEMADAESSDDMDDDMMDKISSSPSIDDGGYSSYPTRSSSRQYQHQLHELPGLSSPRSSTPVQTQRRGFTPSPTSGMESSPFLSTPQHLPLGCPPQRNVSLETADSGGSSPFTTPPAHYPLILQPEFQFTTPEGHHRYGEYMEHNNLWVQVYDDEGYEDESRDQLSPLPSDRLSVPQTLERDTSVSSLNEEALGRLLLPADDPLLSADVIEPDSPENNPMYTPHALTHDFPADDDDGWETTSESSSFNSADYKDDDTDGFPKLSSLNKQQSGESGRFIDSGWGGECLRETEDIDFEFVYALHTFVATVEGQANATKGDTMVLLDDSNSYWWLVRIVKDSSIGYLPAEHIETPTERLARLNKHRNIDLSATMLGDTAEKSKNPLKKAMRRRNARTVQFNPQPTYRDASDYEYSSDEDDMEENGIMHGGEVQVQEQSAVIENAEDDATLAESASNASKEDLNSESDFGGRTDEVESRRGGADQPRPSEDSLIDKQFGPGKSRNGTVRNTDSFFRDETVETRKITLTPNILRDDSSSATTLRTSEGRERGSSFDSIDKNLLKSESPKDDRKRKEKKGMFSGLFKKKDKRVRGDSDVDTEKMSGEFSPKLSEDSSPMSPTTGSFPTNALQPQRTGSRGKLQKANPKADSASAQAQAQQRASDQPSPEKQPSPQPEPAPAESTTANAAAPQPTMRMVQSDEDMQPEKPQSLRIKTQDAHERGKLSNLTNMLRPSPESEGAPRREKVKKAKQRVELDDFDSSPDEVERPGDPFADINATEIRASSTQGQVQGQNQAQLQEPTERLSESPVQVSPVGATNSLDTLDSNQTPDLVRDNSSAEDHGPSPASDNDFEDVGAEARQMAQPQQQLSQAPQQGPNIRSEETMRPFSPNSSAAPAPLHIAKPPSLRQQPYPRSASAEPQIVPPPPTRAAPIPGVFQDMSKPTSPQLQYAPRPGTSHGPGGRSITPTSALRQQMSAPALNTNFVQAQQQQSPPPLSSPTTSSGSSATPTATTPKTPPTQPVQQPSRTPSTGSSLPAWSDAALRAYMDDTSHVKNLLLVVNDTSGMVRLGPEDEEVKSMFSKEREQLKSMEKELDGLLEGWLERKRGSKGIKGQGLRL</sequence>
<dbReference type="SMART" id="SM00326">
    <property type="entry name" value="SH3"/>
    <property type="match status" value="1"/>
</dbReference>
<dbReference type="GO" id="GO:0015630">
    <property type="term" value="C:microtubule cytoskeleton"/>
    <property type="evidence" value="ECO:0007669"/>
    <property type="project" value="TreeGrafter"/>
</dbReference>
<feature type="compositionally biased region" description="Low complexity" evidence="3">
    <location>
        <begin position="1127"/>
        <end position="1137"/>
    </location>
</feature>
<feature type="domain" description="SH3" evidence="4">
    <location>
        <begin position="405"/>
        <end position="466"/>
    </location>
</feature>
<dbReference type="Proteomes" id="UP000799772">
    <property type="component" value="Unassembled WGS sequence"/>
</dbReference>
<feature type="compositionally biased region" description="Basic and acidic residues" evidence="3">
    <location>
        <begin position="653"/>
        <end position="680"/>
    </location>
</feature>
<feature type="compositionally biased region" description="Low complexity" evidence="3">
    <location>
        <begin position="786"/>
        <end position="797"/>
    </location>
</feature>
<dbReference type="PANTHER" id="PTHR47775:SF1">
    <property type="entry name" value="BUD SITE SELECTION PROTEIN 14"/>
    <property type="match status" value="1"/>
</dbReference>
<feature type="compositionally biased region" description="Polar residues" evidence="3">
    <location>
        <begin position="351"/>
        <end position="361"/>
    </location>
</feature>
<feature type="compositionally biased region" description="Polar residues" evidence="3">
    <location>
        <begin position="376"/>
        <end position="385"/>
    </location>
</feature>
<keyword evidence="6" id="KW-1185">Reference proteome</keyword>
<gene>
    <name evidence="5" type="ORF">NA57DRAFT_71020</name>
</gene>
<evidence type="ECO:0000256" key="3">
    <source>
        <dbReference type="SAM" id="MobiDB-lite"/>
    </source>
</evidence>
<dbReference type="InterPro" id="IPR036028">
    <property type="entry name" value="SH3-like_dom_sf"/>
</dbReference>
<feature type="region of interest" description="Disordered" evidence="3">
    <location>
        <begin position="556"/>
        <end position="1142"/>
    </location>
</feature>
<dbReference type="AlphaFoldDB" id="A0A9P4MBX1"/>
<feature type="compositionally biased region" description="Polar residues" evidence="3">
    <location>
        <begin position="612"/>
        <end position="621"/>
    </location>
</feature>
<feature type="compositionally biased region" description="Polar residues" evidence="3">
    <location>
        <begin position="1071"/>
        <end position="1091"/>
    </location>
</feature>
<feature type="compositionally biased region" description="Basic and acidic residues" evidence="3">
    <location>
        <begin position="567"/>
        <end position="602"/>
    </location>
</feature>
<feature type="compositionally biased region" description="Low complexity" evidence="3">
    <location>
        <begin position="1104"/>
        <end position="1120"/>
    </location>
</feature>
<proteinExistence type="predicted"/>
<feature type="compositionally biased region" description="Low complexity" evidence="3">
    <location>
        <begin position="131"/>
        <end position="146"/>
    </location>
</feature>
<evidence type="ECO:0000256" key="2">
    <source>
        <dbReference type="PROSITE-ProRule" id="PRU00192"/>
    </source>
</evidence>
<evidence type="ECO:0000313" key="5">
    <source>
        <dbReference type="EMBL" id="KAF2104815.1"/>
    </source>
</evidence>
<dbReference type="FunFam" id="2.30.30.40:FF:000035">
    <property type="entry name" value="SH3 domain containing protein"/>
    <property type="match status" value="1"/>
</dbReference>
<dbReference type="GO" id="GO:0051286">
    <property type="term" value="C:cell tip"/>
    <property type="evidence" value="ECO:0007669"/>
    <property type="project" value="TreeGrafter"/>
</dbReference>
<comment type="caution">
    <text evidence="5">The sequence shown here is derived from an EMBL/GenBank/DDBJ whole genome shotgun (WGS) entry which is preliminary data.</text>
</comment>
<evidence type="ECO:0000259" key="4">
    <source>
        <dbReference type="PROSITE" id="PS50002"/>
    </source>
</evidence>
<dbReference type="GO" id="GO:0030950">
    <property type="term" value="P:establishment or maintenance of actin cytoskeleton polarity"/>
    <property type="evidence" value="ECO:0007669"/>
    <property type="project" value="TreeGrafter"/>
</dbReference>
<feature type="compositionally biased region" description="Acidic residues" evidence="3">
    <location>
        <begin position="523"/>
        <end position="532"/>
    </location>
</feature>
<feature type="compositionally biased region" description="Pro residues" evidence="3">
    <location>
        <begin position="775"/>
        <end position="785"/>
    </location>
</feature>
<feature type="compositionally biased region" description="Polar residues" evidence="3">
    <location>
        <begin position="167"/>
        <end position="199"/>
    </location>
</feature>
<feature type="region of interest" description="Disordered" evidence="3">
    <location>
        <begin position="1"/>
        <end position="207"/>
    </location>
</feature>
<dbReference type="SUPFAM" id="SSF50044">
    <property type="entry name" value="SH3-domain"/>
    <property type="match status" value="1"/>
</dbReference>
<feature type="compositionally biased region" description="Basic and acidic residues" evidence="3">
    <location>
        <begin position="699"/>
        <end position="711"/>
    </location>
</feature>
<feature type="region of interest" description="Disordered" evidence="3">
    <location>
        <begin position="318"/>
        <end position="386"/>
    </location>
</feature>